<dbReference type="Gene3D" id="2.130.10.10">
    <property type="entry name" value="YVTN repeat-like/Quinoprotein amine dehydrogenase"/>
    <property type="match status" value="1"/>
</dbReference>
<evidence type="ECO:0000256" key="8">
    <source>
        <dbReference type="ARBA" id="ARBA00023163"/>
    </source>
</evidence>
<dbReference type="EMBL" id="CCBQ010000042">
    <property type="protein sequence ID" value="CDO95082.1"/>
    <property type="molecule type" value="Genomic_DNA"/>
</dbReference>
<keyword evidence="6 10" id="KW-0156">Chromatin regulator</keyword>
<evidence type="ECO:0000256" key="9">
    <source>
        <dbReference type="ARBA" id="ARBA00023242"/>
    </source>
</evidence>
<dbReference type="SUPFAM" id="SSF50978">
    <property type="entry name" value="WD40 repeat-like"/>
    <property type="match status" value="1"/>
</dbReference>
<feature type="compositionally biased region" description="Polar residues" evidence="11">
    <location>
        <begin position="379"/>
        <end position="394"/>
    </location>
</feature>
<protein>
    <recommendedName>
        <fullName evidence="10">Protein HIR</fullName>
    </recommendedName>
</protein>
<evidence type="ECO:0000256" key="10">
    <source>
        <dbReference type="RuleBase" id="RU364014"/>
    </source>
</evidence>
<feature type="compositionally biased region" description="Low complexity" evidence="11">
    <location>
        <begin position="400"/>
        <end position="410"/>
    </location>
</feature>
<keyword evidence="9 10" id="KW-0539">Nucleus</keyword>
<dbReference type="InterPro" id="IPR015943">
    <property type="entry name" value="WD40/YVTN_repeat-like_dom_sf"/>
</dbReference>
<name>A0A0A8LA19_9SACH</name>
<dbReference type="Pfam" id="PF07569">
    <property type="entry name" value="Hira"/>
    <property type="match status" value="1"/>
</dbReference>
<dbReference type="InterPro" id="IPR011494">
    <property type="entry name" value="HIRA-like_C"/>
</dbReference>
<dbReference type="GO" id="GO:0000785">
    <property type="term" value="C:chromatin"/>
    <property type="evidence" value="ECO:0007669"/>
    <property type="project" value="TreeGrafter"/>
</dbReference>
<evidence type="ECO:0000256" key="7">
    <source>
        <dbReference type="ARBA" id="ARBA00023015"/>
    </source>
</evidence>
<keyword evidence="4 10" id="KW-0853">WD repeat</keyword>
<dbReference type="GO" id="GO:0000417">
    <property type="term" value="C:HIR complex"/>
    <property type="evidence" value="ECO:0007669"/>
    <property type="project" value="TreeGrafter"/>
</dbReference>
<keyword evidence="3 10" id="KW-0678">Repressor</keyword>
<evidence type="ECO:0000259" key="12">
    <source>
        <dbReference type="Pfam" id="PF07569"/>
    </source>
</evidence>
<dbReference type="AlphaFoldDB" id="A0A0A8LA19"/>
<dbReference type="PANTHER" id="PTHR13831">
    <property type="entry name" value="MEMBER OF THE HIR1 FAMILY OF WD-REPEAT PROTEINS"/>
    <property type="match status" value="1"/>
</dbReference>
<comment type="caution">
    <text evidence="13">The sequence shown here is derived from an EMBL/GenBank/DDBJ whole genome shotgun (WGS) entry which is preliminary data.</text>
</comment>
<evidence type="ECO:0000256" key="5">
    <source>
        <dbReference type="ARBA" id="ARBA00022737"/>
    </source>
</evidence>
<dbReference type="GO" id="GO:0005634">
    <property type="term" value="C:nucleus"/>
    <property type="evidence" value="ECO:0007669"/>
    <property type="project" value="UniProtKB-SubCell"/>
</dbReference>
<gene>
    <name evidence="13" type="ORF">KLDO_g3330</name>
</gene>
<dbReference type="GO" id="GO:0031491">
    <property type="term" value="F:nucleosome binding"/>
    <property type="evidence" value="ECO:0007669"/>
    <property type="project" value="TreeGrafter"/>
</dbReference>
<comment type="subcellular location">
    <subcellularLocation>
        <location evidence="1 10">Nucleus</location>
    </subcellularLocation>
</comment>
<accession>A0A0A8LA19</accession>
<feature type="domain" description="Protein HIRA-like C-terminal" evidence="12">
    <location>
        <begin position="554"/>
        <end position="798"/>
    </location>
</feature>
<dbReference type="OrthoDB" id="1741719at2759"/>
<evidence type="ECO:0000313" key="14">
    <source>
        <dbReference type="Proteomes" id="UP000031516"/>
    </source>
</evidence>
<dbReference type="GO" id="GO:0006351">
    <property type="term" value="P:DNA-templated transcription"/>
    <property type="evidence" value="ECO:0007669"/>
    <property type="project" value="InterPro"/>
</dbReference>
<keyword evidence="7 10" id="KW-0805">Transcription regulation</keyword>
<evidence type="ECO:0000256" key="2">
    <source>
        <dbReference type="ARBA" id="ARBA00007306"/>
    </source>
</evidence>
<dbReference type="PANTHER" id="PTHR13831:SF1">
    <property type="entry name" value="PROTEIN HIR2"/>
    <property type="match status" value="1"/>
</dbReference>
<evidence type="ECO:0000256" key="4">
    <source>
        <dbReference type="ARBA" id="ARBA00022574"/>
    </source>
</evidence>
<dbReference type="GO" id="GO:0006338">
    <property type="term" value="P:chromatin remodeling"/>
    <property type="evidence" value="ECO:0007669"/>
    <property type="project" value="InterPro"/>
</dbReference>
<keyword evidence="8 10" id="KW-0804">Transcription</keyword>
<sequence>MKLLKLPSKLHDGQLTQCEVCGDKLYVIGGKWLSIWDTRMLLNAATGKTDVKEVKELEKVRLKPLESKQEDGRWLVLLDDKRVVYGSDHLLACLELNGDPNSEHESREISTFKDNEAITDLKFDRSSGLLFVSLSKANALQVLDSKTWELKSTIECKSKPISIITDPLGQLLTVILQNRSIQIYQYDWHGYTKLHQSINQFVQTNPLPYRMTMSPQGDVIPMINSLHNNVPTAVLLDRLQKFKIKISLVGYVANCKILKFSPRIYSKSQSSAEESETQTFNLVASSGNEDGNVVLWNTNRIKPLFDASKVVNSYITDLEWDTSGLGLFAVSQDGQLVIFAFQENELGDVMPVETATELSKEIKLLDSLPFRPKHEESDTNLLPNKVTQQNATNPKKQSKSVEVVTTSSTTMEFNQPSYNVPRDLKRKPIVEDPLLGGQSKPANKKVKKDLDQMDFLDTNLFLPSVSFSKVRLAHPKIRASFQYTSQEFFVLDIKNGLGNDQKPTSITLTRKDSESSKQLFQTFLPKFITLCTSGSSFWAWSTDAGTVYVSSISGQMLCPPMLLGVPISFLEGSGDYLLCITSIGQMYCWDVSKGKIAFPVNDVYSLLNPMLRYSDDVLSRAENITMCAITSQGIPIVTLSNGDGYMFDSNMEAWMLINDNWWPYGSQYWNFMTSAGLNLTNNGDEKKDKYWNAEADSLAKEVKNNKNSIINYLETKTNDELSRKGRMKHLQRFAKVLLMKEGFENLEEMITLAHLENKILVSFRLKEVEEAVKLLKIYCIRIAEMGCTERFSQTLSWLYDSENSRFPSLDVTKRHDLIKEIIVSCANIRQVQRITTSFANELGVIDDSI</sequence>
<proteinExistence type="inferred from homology"/>
<keyword evidence="5 10" id="KW-0677">Repeat</keyword>
<dbReference type="InterPro" id="IPR031120">
    <property type="entry name" value="HIR1-like"/>
</dbReference>
<comment type="similarity">
    <text evidence="2 10">Belongs to the WD repeat HIR1 family.</text>
</comment>
<evidence type="ECO:0000256" key="6">
    <source>
        <dbReference type="ARBA" id="ARBA00022853"/>
    </source>
</evidence>
<dbReference type="SUPFAM" id="SSF69322">
    <property type="entry name" value="Tricorn protease domain 2"/>
    <property type="match status" value="1"/>
</dbReference>
<evidence type="ECO:0000256" key="3">
    <source>
        <dbReference type="ARBA" id="ARBA00022491"/>
    </source>
</evidence>
<evidence type="ECO:0000256" key="1">
    <source>
        <dbReference type="ARBA" id="ARBA00004123"/>
    </source>
</evidence>
<evidence type="ECO:0000256" key="11">
    <source>
        <dbReference type="SAM" id="MobiDB-lite"/>
    </source>
</evidence>
<evidence type="ECO:0000313" key="13">
    <source>
        <dbReference type="EMBL" id="CDO95082.1"/>
    </source>
</evidence>
<dbReference type="GO" id="GO:0006355">
    <property type="term" value="P:regulation of DNA-templated transcription"/>
    <property type="evidence" value="ECO:0007669"/>
    <property type="project" value="InterPro"/>
</dbReference>
<organism evidence="13 14">
    <name type="scientific">Kluyveromyces dobzhanskii CBS 2104</name>
    <dbReference type="NCBI Taxonomy" id="1427455"/>
    <lineage>
        <taxon>Eukaryota</taxon>
        <taxon>Fungi</taxon>
        <taxon>Dikarya</taxon>
        <taxon>Ascomycota</taxon>
        <taxon>Saccharomycotina</taxon>
        <taxon>Saccharomycetes</taxon>
        <taxon>Saccharomycetales</taxon>
        <taxon>Saccharomycetaceae</taxon>
        <taxon>Kluyveromyces</taxon>
    </lineage>
</organism>
<keyword evidence="14" id="KW-1185">Reference proteome</keyword>
<dbReference type="InterPro" id="IPR036322">
    <property type="entry name" value="WD40_repeat_dom_sf"/>
</dbReference>
<reference evidence="13 14" key="1">
    <citation type="submission" date="2014-03" db="EMBL/GenBank/DDBJ databases">
        <title>The genome of Kluyveromyces dobzhanskii.</title>
        <authorList>
            <person name="Nystedt B."/>
            <person name="Astrom S."/>
        </authorList>
    </citation>
    <scope>NUCLEOTIDE SEQUENCE [LARGE SCALE GENOMIC DNA]</scope>
    <source>
        <strain evidence="13 14">CBS 2104</strain>
    </source>
</reference>
<dbReference type="Proteomes" id="UP000031516">
    <property type="component" value="Unassembled WGS sequence"/>
</dbReference>
<comment type="function">
    <text evidence="10">Required for replication-independent chromatin assembly and for the periodic repression of histone gene transcription during the cell cycle.</text>
</comment>
<feature type="region of interest" description="Disordered" evidence="11">
    <location>
        <begin position="374"/>
        <end position="426"/>
    </location>
</feature>